<proteinExistence type="predicted"/>
<dbReference type="InterPro" id="IPR008979">
    <property type="entry name" value="Galactose-bd-like_sf"/>
</dbReference>
<dbReference type="Proteomes" id="UP000678393">
    <property type="component" value="Unassembled WGS sequence"/>
</dbReference>
<gene>
    <name evidence="1" type="ORF">CUNI_LOCUS17403</name>
</gene>
<dbReference type="SUPFAM" id="SSF49785">
    <property type="entry name" value="Galactose-binding domain-like"/>
    <property type="match status" value="1"/>
</dbReference>
<dbReference type="EMBL" id="CAJHNH020004890">
    <property type="protein sequence ID" value="CAG5131845.1"/>
    <property type="molecule type" value="Genomic_DNA"/>
</dbReference>
<sequence>LQLREVQLKLNGAPNGCPSKKWTKVDKVLDIFCNTTIRARNLTIEEPLASRLCSVYLSRGRNLATRGSVVLSSTASQGDASFSVDGETTNSSGFALCSHTNISDQVGIWKLTFRNNYLITRVRIFTLP</sequence>
<feature type="non-terminal residue" evidence="1">
    <location>
        <position position="1"/>
    </location>
</feature>
<name>A0A8S3ZW56_9EUPU</name>
<accession>A0A8S3ZW56</accession>
<dbReference type="Gene3D" id="2.60.120.260">
    <property type="entry name" value="Galactose-binding domain-like"/>
    <property type="match status" value="1"/>
</dbReference>
<comment type="caution">
    <text evidence="1">The sequence shown here is derived from an EMBL/GenBank/DDBJ whole genome shotgun (WGS) entry which is preliminary data.</text>
</comment>
<organism evidence="1 2">
    <name type="scientific">Candidula unifasciata</name>
    <dbReference type="NCBI Taxonomy" id="100452"/>
    <lineage>
        <taxon>Eukaryota</taxon>
        <taxon>Metazoa</taxon>
        <taxon>Spiralia</taxon>
        <taxon>Lophotrochozoa</taxon>
        <taxon>Mollusca</taxon>
        <taxon>Gastropoda</taxon>
        <taxon>Heterobranchia</taxon>
        <taxon>Euthyneura</taxon>
        <taxon>Panpulmonata</taxon>
        <taxon>Eupulmonata</taxon>
        <taxon>Stylommatophora</taxon>
        <taxon>Helicina</taxon>
        <taxon>Helicoidea</taxon>
        <taxon>Geomitridae</taxon>
        <taxon>Candidula</taxon>
    </lineage>
</organism>
<dbReference type="AlphaFoldDB" id="A0A8S3ZW56"/>
<protein>
    <submittedName>
        <fullName evidence="1">Uncharacterized protein</fullName>
    </submittedName>
</protein>
<reference evidence="1" key="1">
    <citation type="submission" date="2021-04" db="EMBL/GenBank/DDBJ databases">
        <authorList>
            <consortium name="Molecular Ecology Group"/>
        </authorList>
    </citation>
    <scope>NUCLEOTIDE SEQUENCE</scope>
</reference>
<evidence type="ECO:0000313" key="1">
    <source>
        <dbReference type="EMBL" id="CAG5131845.1"/>
    </source>
</evidence>
<evidence type="ECO:0000313" key="2">
    <source>
        <dbReference type="Proteomes" id="UP000678393"/>
    </source>
</evidence>
<feature type="non-terminal residue" evidence="1">
    <location>
        <position position="128"/>
    </location>
</feature>
<keyword evidence="2" id="KW-1185">Reference proteome</keyword>